<feature type="coiled-coil region" evidence="1">
    <location>
        <begin position="6"/>
        <end position="50"/>
    </location>
</feature>
<dbReference type="EMBL" id="QPFP01000003">
    <property type="protein sequence ID" value="TEB37800.1"/>
    <property type="molecule type" value="Genomic_DNA"/>
</dbReference>
<dbReference type="Proteomes" id="UP000298030">
    <property type="component" value="Unassembled WGS sequence"/>
</dbReference>
<dbReference type="AlphaFoldDB" id="A0A4Y7TUD6"/>
<proteinExistence type="predicted"/>
<sequence>MIVIAKEEAKKVHAEEESALKALEQQDDEIQRLNEELSIVDESKKTAEALRISDRQENGKEIARLVQANTNLRNTISQREAACYAFQNQAKLAIEELDFTKQGLYDSNETNSRLQEKIKKDAILHWRKLKQVIQEKDDFSRQLDVALAENASLTDRLCTIKVEATEGLSTRYRRGGGQKVPGWEGGQRAILKKTQMIYLRVNAGAQANWDVGNGFCYRHRPGIRLPCVPSYRFAEVFFQSNSSEIQ</sequence>
<keyword evidence="3" id="KW-1185">Reference proteome</keyword>
<reference evidence="2 3" key="1">
    <citation type="journal article" date="2019" name="Nat. Ecol. Evol.">
        <title>Megaphylogeny resolves global patterns of mushroom evolution.</title>
        <authorList>
            <person name="Varga T."/>
            <person name="Krizsan K."/>
            <person name="Foldi C."/>
            <person name="Dima B."/>
            <person name="Sanchez-Garcia M."/>
            <person name="Sanchez-Ramirez S."/>
            <person name="Szollosi G.J."/>
            <person name="Szarkandi J.G."/>
            <person name="Papp V."/>
            <person name="Albert L."/>
            <person name="Andreopoulos W."/>
            <person name="Angelini C."/>
            <person name="Antonin V."/>
            <person name="Barry K.W."/>
            <person name="Bougher N.L."/>
            <person name="Buchanan P."/>
            <person name="Buyck B."/>
            <person name="Bense V."/>
            <person name="Catcheside P."/>
            <person name="Chovatia M."/>
            <person name="Cooper J."/>
            <person name="Damon W."/>
            <person name="Desjardin D."/>
            <person name="Finy P."/>
            <person name="Geml J."/>
            <person name="Haridas S."/>
            <person name="Hughes K."/>
            <person name="Justo A."/>
            <person name="Karasinski D."/>
            <person name="Kautmanova I."/>
            <person name="Kiss B."/>
            <person name="Kocsube S."/>
            <person name="Kotiranta H."/>
            <person name="LaButti K.M."/>
            <person name="Lechner B.E."/>
            <person name="Liimatainen K."/>
            <person name="Lipzen A."/>
            <person name="Lukacs Z."/>
            <person name="Mihaltcheva S."/>
            <person name="Morgado L.N."/>
            <person name="Niskanen T."/>
            <person name="Noordeloos M.E."/>
            <person name="Ohm R.A."/>
            <person name="Ortiz-Santana B."/>
            <person name="Ovrebo C."/>
            <person name="Racz N."/>
            <person name="Riley R."/>
            <person name="Savchenko A."/>
            <person name="Shiryaev A."/>
            <person name="Soop K."/>
            <person name="Spirin V."/>
            <person name="Szebenyi C."/>
            <person name="Tomsovsky M."/>
            <person name="Tulloss R.E."/>
            <person name="Uehling J."/>
            <person name="Grigoriev I.V."/>
            <person name="Vagvolgyi C."/>
            <person name="Papp T."/>
            <person name="Martin F.M."/>
            <person name="Miettinen O."/>
            <person name="Hibbett D.S."/>
            <person name="Nagy L.G."/>
        </authorList>
    </citation>
    <scope>NUCLEOTIDE SEQUENCE [LARGE SCALE GENOMIC DNA]</scope>
    <source>
        <strain evidence="2 3">FP101781</strain>
    </source>
</reference>
<evidence type="ECO:0000313" key="2">
    <source>
        <dbReference type="EMBL" id="TEB37800.1"/>
    </source>
</evidence>
<name>A0A4Y7TUD6_COPMI</name>
<evidence type="ECO:0000256" key="1">
    <source>
        <dbReference type="SAM" id="Coils"/>
    </source>
</evidence>
<evidence type="ECO:0000313" key="3">
    <source>
        <dbReference type="Proteomes" id="UP000298030"/>
    </source>
</evidence>
<accession>A0A4Y7TUD6</accession>
<gene>
    <name evidence="2" type="ORF">FA13DRAFT_1785694</name>
</gene>
<keyword evidence="1" id="KW-0175">Coiled coil</keyword>
<protein>
    <submittedName>
        <fullName evidence="2">Uncharacterized protein</fullName>
    </submittedName>
</protein>
<organism evidence="2 3">
    <name type="scientific">Coprinellus micaceus</name>
    <name type="common">Glistening ink-cap mushroom</name>
    <name type="synonym">Coprinus micaceus</name>
    <dbReference type="NCBI Taxonomy" id="71717"/>
    <lineage>
        <taxon>Eukaryota</taxon>
        <taxon>Fungi</taxon>
        <taxon>Dikarya</taxon>
        <taxon>Basidiomycota</taxon>
        <taxon>Agaricomycotina</taxon>
        <taxon>Agaricomycetes</taxon>
        <taxon>Agaricomycetidae</taxon>
        <taxon>Agaricales</taxon>
        <taxon>Agaricineae</taxon>
        <taxon>Psathyrellaceae</taxon>
        <taxon>Coprinellus</taxon>
    </lineage>
</organism>
<comment type="caution">
    <text evidence="2">The sequence shown here is derived from an EMBL/GenBank/DDBJ whole genome shotgun (WGS) entry which is preliminary data.</text>
</comment>